<evidence type="ECO:0000313" key="3">
    <source>
        <dbReference type="EMBL" id="CAI5452586.1"/>
    </source>
</evidence>
<dbReference type="SUPFAM" id="SSF51735">
    <property type="entry name" value="NAD(P)-binding Rossmann-fold domains"/>
    <property type="match status" value="1"/>
</dbReference>
<dbReference type="GO" id="GO:0016491">
    <property type="term" value="F:oxidoreductase activity"/>
    <property type="evidence" value="ECO:0007669"/>
    <property type="project" value="UniProtKB-KW"/>
</dbReference>
<proteinExistence type="inferred from homology"/>
<dbReference type="Gene3D" id="3.40.50.720">
    <property type="entry name" value="NAD(P)-binding Rossmann-like Domain"/>
    <property type="match status" value="1"/>
</dbReference>
<keyword evidence="4" id="KW-1185">Reference proteome</keyword>
<dbReference type="AlphaFoldDB" id="A0A9P1IWY0"/>
<comment type="caution">
    <text evidence="3">The sequence shown here is derived from an EMBL/GenBank/DDBJ whole genome shotgun (WGS) entry which is preliminary data.</text>
</comment>
<dbReference type="InterPro" id="IPR036291">
    <property type="entry name" value="NAD(P)-bd_dom_sf"/>
</dbReference>
<comment type="similarity">
    <text evidence="2">Belongs to the short-chain dehydrogenases/reductases (SDR) family.</text>
</comment>
<protein>
    <submittedName>
        <fullName evidence="3">Uncharacterized protein</fullName>
    </submittedName>
</protein>
<dbReference type="InterPro" id="IPR002347">
    <property type="entry name" value="SDR_fam"/>
</dbReference>
<dbReference type="EMBL" id="CANHGI010000005">
    <property type="protein sequence ID" value="CAI5452586.1"/>
    <property type="molecule type" value="Genomic_DNA"/>
</dbReference>
<reference evidence="3" key="1">
    <citation type="submission" date="2022-11" db="EMBL/GenBank/DDBJ databases">
        <authorList>
            <person name="Kikuchi T."/>
        </authorList>
    </citation>
    <scope>NUCLEOTIDE SEQUENCE</scope>
    <source>
        <strain evidence="3">PS1010</strain>
    </source>
</reference>
<dbReference type="PRINTS" id="PR00081">
    <property type="entry name" value="GDHRDH"/>
</dbReference>
<dbReference type="Proteomes" id="UP001152747">
    <property type="component" value="Unassembled WGS sequence"/>
</dbReference>
<dbReference type="PANTHER" id="PTHR44147:SF1">
    <property type="entry name" value="SDR FAMILY NAD(P)-DEPENDENT OXIDOREDUCTASE"/>
    <property type="match status" value="1"/>
</dbReference>
<dbReference type="PANTHER" id="PTHR44147">
    <property type="entry name" value="DEHYDROGENASE/REDUCTASE SDR FAMILY MEMBER 1"/>
    <property type="match status" value="1"/>
</dbReference>
<dbReference type="Pfam" id="PF00106">
    <property type="entry name" value="adh_short"/>
    <property type="match status" value="1"/>
</dbReference>
<dbReference type="InterPro" id="IPR020904">
    <property type="entry name" value="Sc_DH/Rdtase_CS"/>
</dbReference>
<keyword evidence="1" id="KW-0560">Oxidoreductase</keyword>
<dbReference type="PRINTS" id="PR00080">
    <property type="entry name" value="SDRFAMILY"/>
</dbReference>
<sequence length="308" mass="33520">MGIALQGQVALVTGASRGVGRGIALQLGEAGATVYITGRRPELSDNLGYGLPGLQEVAEEITAAGGQGIALYIDHSNMFEVQYLFDKINKDQDGRLDILVNNVFSSIGKVTDTFGKAFYEIDPSFWDTVNDVGLRNHYYCSVYAARIMVPRKTGMIVNIASLGGLRYAFNVAYGVGKDALVRMATDMAVELEKDNICVITLMPGPVRTEAIEIGVFGGTSKAESAEFTGKALARFAMDPGRMKKTGKALLTGDLAQKYGFGDRDGMEPQNIRSVKTMLETLGKPEIAKFIPNRVKVPKWMIWQTCNRL</sequence>
<accession>A0A9P1IWY0</accession>
<dbReference type="PROSITE" id="PS00061">
    <property type="entry name" value="ADH_SHORT"/>
    <property type="match status" value="1"/>
</dbReference>
<dbReference type="OrthoDB" id="1933717at2759"/>
<evidence type="ECO:0000313" key="4">
    <source>
        <dbReference type="Proteomes" id="UP001152747"/>
    </source>
</evidence>
<evidence type="ECO:0000256" key="2">
    <source>
        <dbReference type="RuleBase" id="RU000363"/>
    </source>
</evidence>
<name>A0A9P1IWY0_9PELO</name>
<evidence type="ECO:0000256" key="1">
    <source>
        <dbReference type="ARBA" id="ARBA00023002"/>
    </source>
</evidence>
<organism evidence="3 4">
    <name type="scientific">Caenorhabditis angaria</name>
    <dbReference type="NCBI Taxonomy" id="860376"/>
    <lineage>
        <taxon>Eukaryota</taxon>
        <taxon>Metazoa</taxon>
        <taxon>Ecdysozoa</taxon>
        <taxon>Nematoda</taxon>
        <taxon>Chromadorea</taxon>
        <taxon>Rhabditida</taxon>
        <taxon>Rhabditina</taxon>
        <taxon>Rhabditomorpha</taxon>
        <taxon>Rhabditoidea</taxon>
        <taxon>Rhabditidae</taxon>
        <taxon>Peloderinae</taxon>
        <taxon>Caenorhabditis</taxon>
    </lineage>
</organism>
<gene>
    <name evidence="3" type="ORF">CAMP_LOCUS15223</name>
</gene>